<sequence>MSKQPVWMLNARIKSTSEIISEIMFCLLENDDKSSCILECMILENDDIIILISSGILIFLVNSENSEKSLINAIYFWKKDIQETPTLTVQQFSFIASINSNSFFFSNSLICAS</sequence>
<evidence type="ECO:0000313" key="1">
    <source>
        <dbReference type="EMBL" id="KAF0410414.1"/>
    </source>
</evidence>
<dbReference type="Proteomes" id="UP000439903">
    <property type="component" value="Unassembled WGS sequence"/>
</dbReference>
<gene>
    <name evidence="1" type="ORF">F8M41_008276</name>
</gene>
<reference evidence="1 2" key="1">
    <citation type="journal article" date="2019" name="Environ. Microbiol.">
        <title>At the nexus of three kingdoms: the genome of the mycorrhizal fungus Gigaspora margarita provides insights into plant, endobacterial and fungal interactions.</title>
        <authorList>
            <person name="Venice F."/>
            <person name="Ghignone S."/>
            <person name="Salvioli di Fossalunga A."/>
            <person name="Amselem J."/>
            <person name="Novero M."/>
            <person name="Xianan X."/>
            <person name="Sedzielewska Toro K."/>
            <person name="Morin E."/>
            <person name="Lipzen A."/>
            <person name="Grigoriev I.V."/>
            <person name="Henrissat B."/>
            <person name="Martin F.M."/>
            <person name="Bonfante P."/>
        </authorList>
    </citation>
    <scope>NUCLEOTIDE SEQUENCE [LARGE SCALE GENOMIC DNA]</scope>
    <source>
        <strain evidence="1 2">BEG34</strain>
    </source>
</reference>
<organism evidence="1 2">
    <name type="scientific">Gigaspora margarita</name>
    <dbReference type="NCBI Taxonomy" id="4874"/>
    <lineage>
        <taxon>Eukaryota</taxon>
        <taxon>Fungi</taxon>
        <taxon>Fungi incertae sedis</taxon>
        <taxon>Mucoromycota</taxon>
        <taxon>Glomeromycotina</taxon>
        <taxon>Glomeromycetes</taxon>
        <taxon>Diversisporales</taxon>
        <taxon>Gigasporaceae</taxon>
        <taxon>Gigaspora</taxon>
    </lineage>
</organism>
<dbReference type="AlphaFoldDB" id="A0A8H4A3R6"/>
<keyword evidence="2" id="KW-1185">Reference proteome</keyword>
<comment type="caution">
    <text evidence="1">The sequence shown here is derived from an EMBL/GenBank/DDBJ whole genome shotgun (WGS) entry which is preliminary data.</text>
</comment>
<protein>
    <submittedName>
        <fullName evidence="1">Uncharacterized protein</fullName>
    </submittedName>
</protein>
<dbReference type="EMBL" id="WTPW01001863">
    <property type="protein sequence ID" value="KAF0410414.1"/>
    <property type="molecule type" value="Genomic_DNA"/>
</dbReference>
<proteinExistence type="predicted"/>
<evidence type="ECO:0000313" key="2">
    <source>
        <dbReference type="Proteomes" id="UP000439903"/>
    </source>
</evidence>
<name>A0A8H4A3R6_GIGMA</name>
<accession>A0A8H4A3R6</accession>